<reference evidence="2 3" key="1">
    <citation type="journal article" date="2018" name="Sci. Rep.">
        <title>Genomic signatures of local adaptation to the degree of environmental predictability in rotifers.</title>
        <authorList>
            <person name="Franch-Gras L."/>
            <person name="Hahn C."/>
            <person name="Garcia-Roger E.M."/>
            <person name="Carmona M.J."/>
            <person name="Serra M."/>
            <person name="Gomez A."/>
        </authorList>
    </citation>
    <scope>NUCLEOTIDE SEQUENCE [LARGE SCALE GENOMIC DNA]</scope>
    <source>
        <strain evidence="2">HYR1</strain>
    </source>
</reference>
<comment type="caution">
    <text evidence="2">The sequence shown here is derived from an EMBL/GenBank/DDBJ whole genome shotgun (WGS) entry which is preliminary data.</text>
</comment>
<keyword evidence="3" id="KW-1185">Reference proteome</keyword>
<keyword evidence="1" id="KW-1133">Transmembrane helix</keyword>
<evidence type="ECO:0000313" key="3">
    <source>
        <dbReference type="Proteomes" id="UP000276133"/>
    </source>
</evidence>
<dbReference type="Proteomes" id="UP000276133">
    <property type="component" value="Unassembled WGS sequence"/>
</dbReference>
<organism evidence="2 3">
    <name type="scientific">Brachionus plicatilis</name>
    <name type="common">Marine rotifer</name>
    <name type="synonym">Brachionus muelleri</name>
    <dbReference type="NCBI Taxonomy" id="10195"/>
    <lineage>
        <taxon>Eukaryota</taxon>
        <taxon>Metazoa</taxon>
        <taxon>Spiralia</taxon>
        <taxon>Gnathifera</taxon>
        <taxon>Rotifera</taxon>
        <taxon>Eurotatoria</taxon>
        <taxon>Monogononta</taxon>
        <taxon>Pseudotrocha</taxon>
        <taxon>Ploima</taxon>
        <taxon>Brachionidae</taxon>
        <taxon>Brachionus</taxon>
    </lineage>
</organism>
<name>A0A3M7T0X9_BRAPC</name>
<dbReference type="EMBL" id="REGN01000478">
    <property type="protein sequence ID" value="RNA41642.1"/>
    <property type="molecule type" value="Genomic_DNA"/>
</dbReference>
<protein>
    <submittedName>
        <fullName evidence="2">Uncharacterized protein</fullName>
    </submittedName>
</protein>
<sequence length="255" mass="29703">MVASINLLKSSNFNCNSLSKSSLMYMLLIEPPISLKYIYNHLYLKLIRVRSSIEKRNWFKSKFNLLNAFYEKQIAKFLSKAFFEIQILLTLILFCLSYLIQIKTFLIFPSATLLMLIDESVCGNYFIESRVSYYSIKYRKTYNFAIKYFLSKFSLCKNSAKELPTARLACGGGLHERSPMSKKTGIYNDILFIFISAKNIEKYHLINHFCAKEKKGDLRKKIENTLPNNLNQSKYLMEHLIKPIGFLQHSVQTGD</sequence>
<keyword evidence="1" id="KW-0812">Transmembrane</keyword>
<proteinExistence type="predicted"/>
<dbReference type="AlphaFoldDB" id="A0A3M7T0X9"/>
<evidence type="ECO:0000313" key="2">
    <source>
        <dbReference type="EMBL" id="RNA41642.1"/>
    </source>
</evidence>
<accession>A0A3M7T0X9</accession>
<keyword evidence="1" id="KW-0472">Membrane</keyword>
<feature type="transmembrane region" description="Helical" evidence="1">
    <location>
        <begin position="81"/>
        <end position="100"/>
    </location>
</feature>
<evidence type="ECO:0000256" key="1">
    <source>
        <dbReference type="SAM" id="Phobius"/>
    </source>
</evidence>
<gene>
    <name evidence="2" type="ORF">BpHYR1_004015</name>
</gene>